<gene>
    <name evidence="2" type="ORF">S03H2_50730</name>
</gene>
<dbReference type="Gene3D" id="3.30.497.10">
    <property type="entry name" value="Antithrombin, subunit I, domain 2"/>
    <property type="match status" value="1"/>
</dbReference>
<dbReference type="CDD" id="cd19590">
    <property type="entry name" value="serpin_thermopin-like"/>
    <property type="match status" value="1"/>
</dbReference>
<evidence type="ECO:0000259" key="1">
    <source>
        <dbReference type="SMART" id="SM00093"/>
    </source>
</evidence>
<comment type="caution">
    <text evidence="2">The sequence shown here is derived from an EMBL/GenBank/DDBJ whole genome shotgun (WGS) entry which is preliminary data.</text>
</comment>
<dbReference type="Pfam" id="PF00079">
    <property type="entry name" value="Serpin"/>
    <property type="match status" value="1"/>
</dbReference>
<accession>X1IEI5</accession>
<dbReference type="SUPFAM" id="SSF56574">
    <property type="entry name" value="Serpins"/>
    <property type="match status" value="1"/>
</dbReference>
<dbReference type="Gene3D" id="2.30.39.10">
    <property type="entry name" value="Alpha-1-antitrypsin, domain 1"/>
    <property type="match status" value="1"/>
</dbReference>
<feature type="non-terminal residue" evidence="2">
    <location>
        <position position="1"/>
    </location>
</feature>
<dbReference type="InterPro" id="IPR000215">
    <property type="entry name" value="Serpin_fam"/>
</dbReference>
<dbReference type="AlphaFoldDB" id="X1IEI5"/>
<protein>
    <recommendedName>
        <fullName evidence="1">Serpin domain-containing protein</fullName>
    </recommendedName>
</protein>
<organism evidence="2">
    <name type="scientific">marine sediment metagenome</name>
    <dbReference type="NCBI Taxonomy" id="412755"/>
    <lineage>
        <taxon>unclassified sequences</taxon>
        <taxon>metagenomes</taxon>
        <taxon>ecological metagenomes</taxon>
    </lineage>
</organism>
<sequence>DEEGFRLNIANAIWGQEGYEFLSEFLDVLAENYGAGLRLLDFVNEPEESRITINNWVSDQTEGKIEDLIPQNAIDTLTRLVLTNAIYFNAAWQYLFNEDMTEDGPFYLFDGGKVTVPMMRQVESFGYAEGDGYQAVELPYDGRELSMVLLLPQAGQFDTFEGSLDAQRVDAIVKDLALRRVALTMPKFEFKSSFSLKETLAVMGMPVAFSGGADFSGMTGNRDLFIADVIHEAFVSVDEAGTEAAAATAVVMTMTAPPGAPV</sequence>
<dbReference type="GO" id="GO:0004867">
    <property type="term" value="F:serine-type endopeptidase inhibitor activity"/>
    <property type="evidence" value="ECO:0007669"/>
    <property type="project" value="InterPro"/>
</dbReference>
<dbReference type="PANTHER" id="PTHR11461:SF211">
    <property type="entry name" value="GH10112P-RELATED"/>
    <property type="match status" value="1"/>
</dbReference>
<dbReference type="InterPro" id="IPR042178">
    <property type="entry name" value="Serpin_sf_1"/>
</dbReference>
<evidence type="ECO:0000313" key="2">
    <source>
        <dbReference type="EMBL" id="GAH67700.1"/>
    </source>
</evidence>
<proteinExistence type="predicted"/>
<name>X1IEI5_9ZZZZ</name>
<feature type="non-terminal residue" evidence="2">
    <location>
        <position position="262"/>
    </location>
</feature>
<dbReference type="InterPro" id="IPR023796">
    <property type="entry name" value="Serpin_dom"/>
</dbReference>
<dbReference type="PANTHER" id="PTHR11461">
    <property type="entry name" value="SERINE PROTEASE INHIBITOR, SERPIN"/>
    <property type="match status" value="1"/>
</dbReference>
<dbReference type="InterPro" id="IPR042185">
    <property type="entry name" value="Serpin_sf_2"/>
</dbReference>
<reference evidence="2" key="1">
    <citation type="journal article" date="2014" name="Front. Microbiol.">
        <title>High frequency of phylogenetically diverse reductive dehalogenase-homologous genes in deep subseafloor sedimentary metagenomes.</title>
        <authorList>
            <person name="Kawai M."/>
            <person name="Futagami T."/>
            <person name="Toyoda A."/>
            <person name="Takaki Y."/>
            <person name="Nishi S."/>
            <person name="Hori S."/>
            <person name="Arai W."/>
            <person name="Tsubouchi T."/>
            <person name="Morono Y."/>
            <person name="Uchiyama I."/>
            <person name="Ito T."/>
            <person name="Fujiyama A."/>
            <person name="Inagaki F."/>
            <person name="Takami H."/>
        </authorList>
    </citation>
    <scope>NUCLEOTIDE SEQUENCE</scope>
    <source>
        <strain evidence="2">Expedition CK06-06</strain>
    </source>
</reference>
<dbReference type="EMBL" id="BARU01032145">
    <property type="protein sequence ID" value="GAH67700.1"/>
    <property type="molecule type" value="Genomic_DNA"/>
</dbReference>
<feature type="domain" description="Serpin" evidence="1">
    <location>
        <begin position="1"/>
        <end position="262"/>
    </location>
</feature>
<dbReference type="SMART" id="SM00093">
    <property type="entry name" value="SERPIN"/>
    <property type="match status" value="1"/>
</dbReference>
<dbReference type="GO" id="GO:0005615">
    <property type="term" value="C:extracellular space"/>
    <property type="evidence" value="ECO:0007669"/>
    <property type="project" value="InterPro"/>
</dbReference>
<dbReference type="InterPro" id="IPR036186">
    <property type="entry name" value="Serpin_sf"/>
</dbReference>